<keyword evidence="4" id="KW-1185">Reference proteome</keyword>
<protein>
    <submittedName>
        <fullName evidence="2">Uncharacterized protein</fullName>
    </submittedName>
</protein>
<sequence length="197" mass="23911">MKYLNKFYDLSQTTSQEFDDFLSSLKDNQLIMVLNHFYKSEFIKNIKSTLVKFPYIPLEAEDIYVEFLQLYLSEVKKYKSYEKNVKFLNYFLNICKFFTLNKIRYWLRKKRIHNSLMLSTDELIYVLDEDSGNKMNENIESIDVENFYKSLSQKDKGIIEYLKVQEGKKIKLLTPRKLEQFRVNFLEKFNNYFTFAK</sequence>
<dbReference type="EMBL" id="UZVY01000001">
    <property type="protein sequence ID" value="VDR41845.1"/>
    <property type="molecule type" value="Genomic_DNA"/>
</dbReference>
<evidence type="ECO:0000313" key="4">
    <source>
        <dbReference type="Proteomes" id="UP001058569"/>
    </source>
</evidence>
<dbReference type="Proteomes" id="UP000280036">
    <property type="component" value="Unassembled WGS sequence"/>
</dbReference>
<reference evidence="2 3" key="1">
    <citation type="submission" date="2018-12" db="EMBL/GenBank/DDBJ databases">
        <authorList>
            <consortium name="Pathogen Informatics"/>
        </authorList>
    </citation>
    <scope>NUCLEOTIDE SEQUENCE [LARGE SCALE GENOMIC DNA]</scope>
    <source>
        <strain evidence="2 3">NCTC10126</strain>
    </source>
</reference>
<name>A0A3P8L6Y8_9BACT</name>
<evidence type="ECO:0000313" key="1">
    <source>
        <dbReference type="EMBL" id="UUD35377.1"/>
    </source>
</evidence>
<gene>
    <name evidence="2" type="ORF">NCTC10126_00333</name>
    <name evidence="1" type="ORF">NPA07_00660</name>
</gene>
<evidence type="ECO:0000313" key="3">
    <source>
        <dbReference type="Proteomes" id="UP000280036"/>
    </source>
</evidence>
<reference evidence="1" key="2">
    <citation type="submission" date="2022-07" db="EMBL/GenBank/DDBJ databases">
        <title>Complete genome of Mycoplasma caviae type strain G122.</title>
        <authorList>
            <person name="Spergser J."/>
        </authorList>
    </citation>
    <scope>NUCLEOTIDE SEQUENCE</scope>
    <source>
        <strain evidence="1">G122</strain>
    </source>
</reference>
<organism evidence="2 3">
    <name type="scientific">Mycoplasmopsis caviae</name>
    <dbReference type="NCBI Taxonomy" id="55603"/>
    <lineage>
        <taxon>Bacteria</taxon>
        <taxon>Bacillati</taxon>
        <taxon>Mycoplasmatota</taxon>
        <taxon>Mycoplasmoidales</taxon>
        <taxon>Metamycoplasmataceae</taxon>
        <taxon>Mycoplasmopsis</taxon>
    </lineage>
</organism>
<dbReference type="OrthoDB" id="400385at2"/>
<dbReference type="RefSeq" id="WP_126118102.1">
    <property type="nucleotide sequence ID" value="NZ_CP101806.1"/>
</dbReference>
<dbReference type="Proteomes" id="UP001058569">
    <property type="component" value="Chromosome"/>
</dbReference>
<accession>A0A3P8L6Y8</accession>
<evidence type="ECO:0000313" key="2">
    <source>
        <dbReference type="EMBL" id="VDR41845.1"/>
    </source>
</evidence>
<dbReference type="AlphaFoldDB" id="A0A3P8L6Y8"/>
<proteinExistence type="predicted"/>
<dbReference type="EMBL" id="CP101806">
    <property type="protein sequence ID" value="UUD35377.1"/>
    <property type="molecule type" value="Genomic_DNA"/>
</dbReference>